<keyword evidence="6" id="KW-0156">Chromatin regulator</keyword>
<evidence type="ECO:0000256" key="6">
    <source>
        <dbReference type="ARBA" id="ARBA00022853"/>
    </source>
</evidence>
<evidence type="ECO:0000256" key="1">
    <source>
        <dbReference type="ARBA" id="ARBA00004123"/>
    </source>
</evidence>
<evidence type="ECO:0000256" key="7">
    <source>
        <dbReference type="ARBA" id="ARBA00023015"/>
    </source>
</evidence>
<dbReference type="AlphaFoldDB" id="A0A9W8EEG7"/>
<keyword evidence="8" id="KW-0804">Transcription</keyword>
<comment type="similarity">
    <text evidence="2">Belongs to the histone deacetylase family. HD type 2 subfamily.</text>
</comment>
<evidence type="ECO:0000256" key="3">
    <source>
        <dbReference type="ARBA" id="ARBA00012111"/>
    </source>
</evidence>
<dbReference type="PRINTS" id="PR01270">
    <property type="entry name" value="HDASUPER"/>
</dbReference>
<dbReference type="Gene3D" id="3.40.800.20">
    <property type="entry name" value="Histone deacetylase domain"/>
    <property type="match status" value="1"/>
</dbReference>
<evidence type="ECO:0000256" key="4">
    <source>
        <dbReference type="ARBA" id="ARBA00022491"/>
    </source>
</evidence>
<dbReference type="InterPro" id="IPR023696">
    <property type="entry name" value="Ureohydrolase_dom_sf"/>
</dbReference>
<evidence type="ECO:0000313" key="12">
    <source>
        <dbReference type="Proteomes" id="UP001150907"/>
    </source>
</evidence>
<dbReference type="PANTHER" id="PTHR10625:SF5">
    <property type="entry name" value="HISTONE DEACETYLASE"/>
    <property type="match status" value="1"/>
</dbReference>
<feature type="domain" description="Histone deacetylase" evidence="10">
    <location>
        <begin position="41"/>
        <end position="337"/>
    </location>
</feature>
<keyword evidence="7" id="KW-0805">Transcription regulation</keyword>
<sequence>MPRKFGETLAAGRVEPAKRVGYAYDVRMKHHFDLEDHDDPHPEDPRRIYWIYDILERAGCLKLMRSVSVRPVTDTQILRVHSRSYLEKLKQTELMEKSTLLEAQEEYESVTLCTASHYCARLSAGGLLGLCTEVVKGQLDSGLAIIRPPGHHACQNRAMGFCLLNNVAIAIRELQTHGLVDRVLVVDWDVHHGNGIQEAFYSDDSVLYFSLHRFEGGDFFPTGGAGDMDKVGKDRGRGFNINVPWAADGVGDGDYMYAFKRLLLPVAREYMPDLIVVACGFDAATCDPIGMCNVSPECYGAMTAMLRGVCSKVVLSLEGGYNLDAIANSALGCVKALLGIRWSAGLVPQAASFNAYATLSEAEINGVQTGKLVYEAGWLALPKWDPAVEVPECVRAQPSELGKQVVDRVAGEVGRYWQSL</sequence>
<dbReference type="OrthoDB" id="424012at2759"/>
<dbReference type="InterPro" id="IPR023801">
    <property type="entry name" value="His_deacetylse_dom"/>
</dbReference>
<dbReference type="SUPFAM" id="SSF52768">
    <property type="entry name" value="Arginase/deacetylase"/>
    <property type="match status" value="1"/>
</dbReference>
<comment type="subcellular location">
    <subcellularLocation>
        <location evidence="1">Nucleus</location>
    </subcellularLocation>
</comment>
<evidence type="ECO:0000256" key="5">
    <source>
        <dbReference type="ARBA" id="ARBA00022801"/>
    </source>
</evidence>
<dbReference type="GO" id="GO:0141221">
    <property type="term" value="F:histone deacetylase activity, hydrolytic mechanism"/>
    <property type="evidence" value="ECO:0007669"/>
    <property type="project" value="UniProtKB-EC"/>
</dbReference>
<dbReference type="GO" id="GO:0040029">
    <property type="term" value="P:epigenetic regulation of gene expression"/>
    <property type="evidence" value="ECO:0007669"/>
    <property type="project" value="TreeGrafter"/>
</dbReference>
<dbReference type="Proteomes" id="UP001150907">
    <property type="component" value="Unassembled WGS sequence"/>
</dbReference>
<evidence type="ECO:0000259" key="10">
    <source>
        <dbReference type="Pfam" id="PF00850"/>
    </source>
</evidence>
<proteinExistence type="inferred from homology"/>
<dbReference type="InterPro" id="IPR037138">
    <property type="entry name" value="His_deacetylse_dom_sf"/>
</dbReference>
<evidence type="ECO:0000313" key="11">
    <source>
        <dbReference type="EMBL" id="KAJ2001747.1"/>
    </source>
</evidence>
<dbReference type="GO" id="GO:0000118">
    <property type="term" value="C:histone deacetylase complex"/>
    <property type="evidence" value="ECO:0007669"/>
    <property type="project" value="TreeGrafter"/>
</dbReference>
<evidence type="ECO:0000256" key="8">
    <source>
        <dbReference type="ARBA" id="ARBA00023163"/>
    </source>
</evidence>
<dbReference type="Pfam" id="PF00850">
    <property type="entry name" value="Hist_deacetyl"/>
    <property type="match status" value="1"/>
</dbReference>
<dbReference type="EC" id="3.5.1.98" evidence="3"/>
<dbReference type="PANTHER" id="PTHR10625">
    <property type="entry name" value="HISTONE DEACETYLASE HDAC1-RELATED"/>
    <property type="match status" value="1"/>
</dbReference>
<dbReference type="EMBL" id="JANBQF010000370">
    <property type="protein sequence ID" value="KAJ2001747.1"/>
    <property type="molecule type" value="Genomic_DNA"/>
</dbReference>
<keyword evidence="5 11" id="KW-0378">Hydrolase</keyword>
<evidence type="ECO:0000256" key="2">
    <source>
        <dbReference type="ARBA" id="ARBA00007738"/>
    </source>
</evidence>
<evidence type="ECO:0000256" key="9">
    <source>
        <dbReference type="ARBA" id="ARBA00023242"/>
    </source>
</evidence>
<protein>
    <recommendedName>
        <fullName evidence="3">histone deacetylase</fullName>
        <ecNumber evidence="3">3.5.1.98</ecNumber>
    </recommendedName>
</protein>
<dbReference type="InterPro" id="IPR000286">
    <property type="entry name" value="HDACs"/>
</dbReference>
<comment type="caution">
    <text evidence="11">The sequence shown here is derived from an EMBL/GenBank/DDBJ whole genome shotgun (WGS) entry which is preliminary data.</text>
</comment>
<name>A0A9W8EEG7_9FUNG</name>
<gene>
    <name evidence="11" type="primary">HDA1</name>
    <name evidence="11" type="ORF">H4R26_003966</name>
</gene>
<keyword evidence="4" id="KW-0678">Repressor</keyword>
<accession>A0A9W8EEG7</accession>
<organism evidence="11 12">
    <name type="scientific">Coemansia thaxteri</name>
    <dbReference type="NCBI Taxonomy" id="2663907"/>
    <lineage>
        <taxon>Eukaryota</taxon>
        <taxon>Fungi</taxon>
        <taxon>Fungi incertae sedis</taxon>
        <taxon>Zoopagomycota</taxon>
        <taxon>Kickxellomycotina</taxon>
        <taxon>Kickxellomycetes</taxon>
        <taxon>Kickxellales</taxon>
        <taxon>Kickxellaceae</taxon>
        <taxon>Coemansia</taxon>
    </lineage>
</organism>
<keyword evidence="12" id="KW-1185">Reference proteome</keyword>
<reference evidence="11" key="1">
    <citation type="submission" date="2022-07" db="EMBL/GenBank/DDBJ databases">
        <title>Phylogenomic reconstructions and comparative analyses of Kickxellomycotina fungi.</title>
        <authorList>
            <person name="Reynolds N.K."/>
            <person name="Stajich J.E."/>
            <person name="Barry K."/>
            <person name="Grigoriev I.V."/>
            <person name="Crous P."/>
            <person name="Smith M.E."/>
        </authorList>
    </citation>
    <scope>NUCLEOTIDE SEQUENCE</scope>
    <source>
        <strain evidence="11">IMI 214461</strain>
    </source>
</reference>
<keyword evidence="9" id="KW-0539">Nucleus</keyword>